<protein>
    <submittedName>
        <fullName evidence="2">Uncharacterized protein</fullName>
    </submittedName>
</protein>
<reference evidence="2 3" key="1">
    <citation type="submission" date="2020-02" db="EMBL/GenBank/DDBJ databases">
        <authorList>
            <person name="Ma Q."/>
            <person name="Huang Y."/>
            <person name="Song X."/>
            <person name="Pei D."/>
        </authorList>
    </citation>
    <scope>NUCLEOTIDE SEQUENCE [LARGE SCALE GENOMIC DNA]</scope>
    <source>
        <strain evidence="2">Sxm20200214</strain>
        <tissue evidence="2">Leaf</tissue>
    </source>
</reference>
<accession>A0A8X8ATT4</accession>
<evidence type="ECO:0000313" key="2">
    <source>
        <dbReference type="EMBL" id="KAG2312385.1"/>
    </source>
</evidence>
<evidence type="ECO:0000313" key="3">
    <source>
        <dbReference type="Proteomes" id="UP000886595"/>
    </source>
</evidence>
<dbReference type="Proteomes" id="UP000886595">
    <property type="component" value="Unassembled WGS sequence"/>
</dbReference>
<evidence type="ECO:0000256" key="1">
    <source>
        <dbReference type="SAM" id="MobiDB-lite"/>
    </source>
</evidence>
<comment type="caution">
    <text evidence="2">The sequence shown here is derived from an EMBL/GenBank/DDBJ whole genome shotgun (WGS) entry which is preliminary data.</text>
</comment>
<feature type="region of interest" description="Disordered" evidence="1">
    <location>
        <begin position="1"/>
        <end position="86"/>
    </location>
</feature>
<organism evidence="2 3">
    <name type="scientific">Brassica carinata</name>
    <name type="common">Ethiopian mustard</name>
    <name type="synonym">Abyssinian cabbage</name>
    <dbReference type="NCBI Taxonomy" id="52824"/>
    <lineage>
        <taxon>Eukaryota</taxon>
        <taxon>Viridiplantae</taxon>
        <taxon>Streptophyta</taxon>
        <taxon>Embryophyta</taxon>
        <taxon>Tracheophyta</taxon>
        <taxon>Spermatophyta</taxon>
        <taxon>Magnoliopsida</taxon>
        <taxon>eudicotyledons</taxon>
        <taxon>Gunneridae</taxon>
        <taxon>Pentapetalae</taxon>
        <taxon>rosids</taxon>
        <taxon>malvids</taxon>
        <taxon>Brassicales</taxon>
        <taxon>Brassicaceae</taxon>
        <taxon>Brassiceae</taxon>
        <taxon>Brassica</taxon>
    </lineage>
</organism>
<gene>
    <name evidence="2" type="ORF">Bca52824_023942</name>
</gene>
<proteinExistence type="predicted"/>
<feature type="compositionally biased region" description="Basic and acidic residues" evidence="1">
    <location>
        <begin position="39"/>
        <end position="60"/>
    </location>
</feature>
<keyword evidence="3" id="KW-1185">Reference proteome</keyword>
<name>A0A8X8ATT4_BRACI</name>
<dbReference type="EMBL" id="JAAMPC010000005">
    <property type="protein sequence ID" value="KAG2312385.1"/>
    <property type="molecule type" value="Genomic_DNA"/>
</dbReference>
<dbReference type="AlphaFoldDB" id="A0A8X8ATT4"/>
<sequence>MIPHRLTEPLELTPPTTDLFLPGQNQKNPQWSPIHRLKYHDGESKVEETEQIRKRERGKESASMTIRATAGHRSKLPIRKLGLREG</sequence>
<feature type="compositionally biased region" description="Low complexity" evidence="1">
    <location>
        <begin position="9"/>
        <end position="22"/>
    </location>
</feature>